<evidence type="ECO:0000256" key="1">
    <source>
        <dbReference type="ARBA" id="ARBA00004141"/>
    </source>
</evidence>
<dbReference type="PANTHER" id="PTHR43341:SF26">
    <property type="entry name" value="GENERAL AMINO ACID PERMEASE AGP3"/>
    <property type="match status" value="1"/>
</dbReference>
<feature type="compositionally biased region" description="Basic and acidic residues" evidence="7">
    <location>
        <begin position="42"/>
        <end position="54"/>
    </location>
</feature>
<dbReference type="PIRSF" id="PIRSF006060">
    <property type="entry name" value="AA_transporter"/>
    <property type="match status" value="1"/>
</dbReference>
<keyword evidence="3 8" id="KW-0812">Transmembrane</keyword>
<dbReference type="GO" id="GO:0016020">
    <property type="term" value="C:membrane"/>
    <property type="evidence" value="ECO:0007669"/>
    <property type="project" value="UniProtKB-SubCell"/>
</dbReference>
<feature type="transmembrane region" description="Helical" evidence="8">
    <location>
        <begin position="458"/>
        <end position="479"/>
    </location>
</feature>
<keyword evidence="5 8" id="KW-1133">Transmembrane helix</keyword>
<evidence type="ECO:0000256" key="7">
    <source>
        <dbReference type="SAM" id="MobiDB-lite"/>
    </source>
</evidence>
<feature type="transmembrane region" description="Helical" evidence="8">
    <location>
        <begin position="345"/>
        <end position="366"/>
    </location>
</feature>
<evidence type="ECO:0000256" key="6">
    <source>
        <dbReference type="ARBA" id="ARBA00023136"/>
    </source>
</evidence>
<feature type="compositionally biased region" description="Basic and acidic residues" evidence="7">
    <location>
        <begin position="1"/>
        <end position="16"/>
    </location>
</feature>
<feature type="transmembrane region" description="Helical" evidence="8">
    <location>
        <begin position="415"/>
        <end position="438"/>
    </location>
</feature>
<feature type="transmembrane region" description="Helical" evidence="8">
    <location>
        <begin position="91"/>
        <end position="114"/>
    </location>
</feature>
<reference evidence="10 11" key="1">
    <citation type="journal article" date="2020" name="G3 (Bethesda)">
        <title>Genetic Underpinnings of Host Manipulation by Ophiocordyceps as Revealed by Comparative Transcriptomics.</title>
        <authorList>
            <person name="Will I."/>
            <person name="Das B."/>
            <person name="Trinh T."/>
            <person name="Brachmann A."/>
            <person name="Ohm R.A."/>
            <person name="de Bekker C."/>
        </authorList>
    </citation>
    <scope>NUCLEOTIDE SEQUENCE [LARGE SCALE GENOMIC DNA]</scope>
    <source>
        <strain evidence="10 11">EC05</strain>
    </source>
</reference>
<proteinExistence type="predicted"/>
<feature type="region of interest" description="Disordered" evidence="7">
    <location>
        <begin position="1"/>
        <end position="54"/>
    </location>
</feature>
<evidence type="ECO:0000256" key="3">
    <source>
        <dbReference type="ARBA" id="ARBA00022692"/>
    </source>
</evidence>
<feature type="transmembrane region" description="Helical" evidence="8">
    <location>
        <begin position="66"/>
        <end position="85"/>
    </location>
</feature>
<dbReference type="EMBL" id="JAACLJ010000005">
    <property type="protein sequence ID" value="KAF4585401.1"/>
    <property type="molecule type" value="Genomic_DNA"/>
</dbReference>
<accession>A0A8H4Q498</accession>
<protein>
    <submittedName>
        <fullName evidence="10">General amino acid permease AGP3</fullName>
    </submittedName>
</protein>
<keyword evidence="11" id="KW-1185">Reference proteome</keyword>
<organism evidence="10 11">
    <name type="scientific">Ophiocordyceps camponoti-floridani</name>
    <dbReference type="NCBI Taxonomy" id="2030778"/>
    <lineage>
        <taxon>Eukaryota</taxon>
        <taxon>Fungi</taxon>
        <taxon>Dikarya</taxon>
        <taxon>Ascomycota</taxon>
        <taxon>Pezizomycotina</taxon>
        <taxon>Sordariomycetes</taxon>
        <taxon>Hypocreomycetidae</taxon>
        <taxon>Hypocreales</taxon>
        <taxon>Ophiocordycipitaceae</taxon>
        <taxon>Ophiocordyceps</taxon>
    </lineage>
</organism>
<evidence type="ECO:0000313" key="11">
    <source>
        <dbReference type="Proteomes" id="UP000562929"/>
    </source>
</evidence>
<dbReference type="InterPro" id="IPR050524">
    <property type="entry name" value="APC_YAT"/>
</dbReference>
<dbReference type="OrthoDB" id="3900342at2759"/>
<feature type="domain" description="Amino acid permease/ SLC12A" evidence="9">
    <location>
        <begin position="63"/>
        <end position="512"/>
    </location>
</feature>
<dbReference type="GO" id="GO:0015171">
    <property type="term" value="F:amino acid transmembrane transporter activity"/>
    <property type="evidence" value="ECO:0007669"/>
    <property type="project" value="TreeGrafter"/>
</dbReference>
<dbReference type="Gene3D" id="1.20.1740.10">
    <property type="entry name" value="Amino acid/polyamine transporter I"/>
    <property type="match status" value="1"/>
</dbReference>
<gene>
    <name evidence="10" type="ORF">GQ602_004706</name>
</gene>
<dbReference type="FunFam" id="1.20.1740.10:FF:000001">
    <property type="entry name" value="Amino acid permease"/>
    <property type="match status" value="1"/>
</dbReference>
<evidence type="ECO:0000256" key="8">
    <source>
        <dbReference type="SAM" id="Phobius"/>
    </source>
</evidence>
<comment type="caution">
    <text evidence="10">The sequence shown here is derived from an EMBL/GenBank/DDBJ whole genome shotgun (WGS) entry which is preliminary data.</text>
</comment>
<feature type="transmembrane region" description="Helical" evidence="8">
    <location>
        <begin position="173"/>
        <end position="194"/>
    </location>
</feature>
<keyword evidence="4" id="KW-0029">Amino-acid transport</keyword>
<evidence type="ECO:0000256" key="4">
    <source>
        <dbReference type="ARBA" id="ARBA00022970"/>
    </source>
</evidence>
<keyword evidence="6 8" id="KW-0472">Membrane</keyword>
<dbReference type="PROSITE" id="PS00218">
    <property type="entry name" value="AMINO_ACID_PERMEASE_1"/>
    <property type="match status" value="1"/>
</dbReference>
<comment type="subcellular location">
    <subcellularLocation>
        <location evidence="1">Membrane</location>
        <topology evidence="1">Multi-pass membrane protein</topology>
    </subcellularLocation>
</comment>
<name>A0A8H4Q498_9HYPO</name>
<dbReference type="Proteomes" id="UP000562929">
    <property type="component" value="Unassembled WGS sequence"/>
</dbReference>
<feature type="transmembrane region" description="Helical" evidence="8">
    <location>
        <begin position="386"/>
        <end position="403"/>
    </location>
</feature>
<feature type="transmembrane region" description="Helical" evidence="8">
    <location>
        <begin position="246"/>
        <end position="271"/>
    </location>
</feature>
<evidence type="ECO:0000256" key="2">
    <source>
        <dbReference type="ARBA" id="ARBA00022448"/>
    </source>
</evidence>
<dbReference type="Pfam" id="PF00324">
    <property type="entry name" value="AA_permease"/>
    <property type="match status" value="1"/>
</dbReference>
<sequence length="561" mass="60947">MFHGLKIEAVGDKLSTEPRPVPKARNDETPRYGASESASMRDGSDGSLRDPDSGVRRGLKNRHLSMMALAGIIGPGLLVGAGGALNSGGPASLLIGFAVLGVIAFVVMQSLGEITTLFPGGGSFISLAERMVDKSFSVAIGWNYFVIWAAVLANEYNVICSILTYWAPAVPLWAFFLILWALFCGFQLLGVEAFGEAEFWLALLKMLGLTAYFVFAIVYAAGGISGQAEPVGFRYWHDPGAFNGNGFRGVAIVFVFCSTFYAGIESVAVAATEARNPGAAVPQAIRQVFWRILFVYMGSAIFFGITCPANALGLVDGGSKALQSPMTIAIHNAGWEGGVHLINTFILITCLSAINSSIYIGSRTLLYMAQSGKAPSIIGWTNRRGVPVWAIVITNAFGSIAMMNVSTGASKAYDYIVNLSGVSTFIVWGGISLIHMRFRRAWAIQGRSLDEIPFRSKWYPSIAYFGLCANVFLALVQGWTSLYPFNAGKFVDAYILLPLCGLIYGACKLYWQGRDKLKRSWEIDLDSGRRTDLDKTETSAEVGSTKFTEQTPLWKRVWNRL</sequence>
<evidence type="ECO:0000313" key="10">
    <source>
        <dbReference type="EMBL" id="KAF4585401.1"/>
    </source>
</evidence>
<evidence type="ECO:0000259" key="9">
    <source>
        <dbReference type="Pfam" id="PF00324"/>
    </source>
</evidence>
<keyword evidence="2" id="KW-0813">Transport</keyword>
<dbReference type="AlphaFoldDB" id="A0A8H4Q498"/>
<dbReference type="PANTHER" id="PTHR43341">
    <property type="entry name" value="AMINO ACID PERMEASE"/>
    <property type="match status" value="1"/>
</dbReference>
<feature type="transmembrane region" description="Helical" evidence="8">
    <location>
        <begin position="491"/>
        <end position="511"/>
    </location>
</feature>
<feature type="transmembrane region" description="Helical" evidence="8">
    <location>
        <begin position="206"/>
        <end position="226"/>
    </location>
</feature>
<feature type="transmembrane region" description="Helical" evidence="8">
    <location>
        <begin position="292"/>
        <end position="315"/>
    </location>
</feature>
<dbReference type="InterPro" id="IPR004841">
    <property type="entry name" value="AA-permease/SLC12A_dom"/>
</dbReference>
<evidence type="ECO:0000256" key="5">
    <source>
        <dbReference type="ARBA" id="ARBA00022989"/>
    </source>
</evidence>
<dbReference type="InterPro" id="IPR004840">
    <property type="entry name" value="Amino_acid_permease_CS"/>
</dbReference>